<evidence type="ECO:0000256" key="4">
    <source>
        <dbReference type="ARBA" id="ARBA00023163"/>
    </source>
</evidence>
<dbReference type="Pfam" id="PF00440">
    <property type="entry name" value="TetR_N"/>
    <property type="match status" value="1"/>
</dbReference>
<dbReference type="InterPro" id="IPR036271">
    <property type="entry name" value="Tet_transcr_reg_TetR-rel_C_sf"/>
</dbReference>
<dbReference type="PANTHER" id="PTHR30055:SF231">
    <property type="entry name" value="TRANSCRIPTIONAL REGULATORY PROTEIN (PROBABLY DEOR-FAMILY)-RELATED"/>
    <property type="match status" value="1"/>
</dbReference>
<dbReference type="GO" id="GO:0000976">
    <property type="term" value="F:transcription cis-regulatory region binding"/>
    <property type="evidence" value="ECO:0007669"/>
    <property type="project" value="TreeGrafter"/>
</dbReference>
<evidence type="ECO:0000256" key="5">
    <source>
        <dbReference type="PROSITE-ProRule" id="PRU00335"/>
    </source>
</evidence>
<dbReference type="Proteomes" id="UP000037397">
    <property type="component" value="Unassembled WGS sequence"/>
</dbReference>
<dbReference type="SUPFAM" id="SSF48498">
    <property type="entry name" value="Tetracyclin repressor-like, C-terminal domain"/>
    <property type="match status" value="1"/>
</dbReference>
<evidence type="ECO:0000259" key="6">
    <source>
        <dbReference type="PROSITE" id="PS50977"/>
    </source>
</evidence>
<dbReference type="Pfam" id="PF13977">
    <property type="entry name" value="TetR_C_6"/>
    <property type="match status" value="1"/>
</dbReference>
<dbReference type="InterPro" id="IPR039538">
    <property type="entry name" value="BetI_C"/>
</dbReference>
<keyword evidence="2" id="KW-0805">Transcription regulation</keyword>
<comment type="caution">
    <text evidence="7">The sequence shown here is derived from an EMBL/GenBank/DDBJ whole genome shotgun (WGS) entry which is preliminary data.</text>
</comment>
<dbReference type="PROSITE" id="PS50977">
    <property type="entry name" value="HTH_TETR_2"/>
    <property type="match status" value="1"/>
</dbReference>
<dbReference type="InterPro" id="IPR009057">
    <property type="entry name" value="Homeodomain-like_sf"/>
</dbReference>
<dbReference type="OrthoDB" id="5242433at2"/>
<keyword evidence="1" id="KW-0678">Repressor</keyword>
<feature type="domain" description="HTH tetR-type" evidence="6">
    <location>
        <begin position="7"/>
        <end position="67"/>
    </location>
</feature>
<dbReference type="STRING" id="1631356.VV01_16425"/>
<dbReference type="Gene3D" id="1.10.357.10">
    <property type="entry name" value="Tetracycline Repressor, domain 2"/>
    <property type="match status" value="1"/>
</dbReference>
<accession>A0A0L6CLG7</accession>
<evidence type="ECO:0000256" key="1">
    <source>
        <dbReference type="ARBA" id="ARBA00022491"/>
    </source>
</evidence>
<evidence type="ECO:0000313" key="8">
    <source>
        <dbReference type="Proteomes" id="UP000037397"/>
    </source>
</evidence>
<dbReference type="InterPro" id="IPR001647">
    <property type="entry name" value="HTH_TetR"/>
</dbReference>
<dbReference type="AlphaFoldDB" id="A0A0L6CLG7"/>
<evidence type="ECO:0000256" key="3">
    <source>
        <dbReference type="ARBA" id="ARBA00023125"/>
    </source>
</evidence>
<dbReference type="EMBL" id="LAIR01000002">
    <property type="protein sequence ID" value="KNX38373.1"/>
    <property type="molecule type" value="Genomic_DNA"/>
</dbReference>
<evidence type="ECO:0000313" key="7">
    <source>
        <dbReference type="EMBL" id="KNX38373.1"/>
    </source>
</evidence>
<dbReference type="InterPro" id="IPR050109">
    <property type="entry name" value="HTH-type_TetR-like_transc_reg"/>
</dbReference>
<dbReference type="GO" id="GO:0003700">
    <property type="term" value="F:DNA-binding transcription factor activity"/>
    <property type="evidence" value="ECO:0007669"/>
    <property type="project" value="TreeGrafter"/>
</dbReference>
<keyword evidence="8" id="KW-1185">Reference proteome</keyword>
<reference evidence="8" key="1">
    <citation type="submission" date="2015-03" db="EMBL/GenBank/DDBJ databases">
        <title>Luteipulveratus halotolerans sp. nov., a novel actinobacterium (Dermacoccaceae) from Sarawak, Malaysia.</title>
        <authorList>
            <person name="Juboi H."/>
            <person name="Basik A."/>
            <person name="Shamsul S.S."/>
            <person name="Arnold P."/>
            <person name="Schmitt E.K."/>
            <person name="Sanglier J.-J."/>
            <person name="Yeo T."/>
        </authorList>
    </citation>
    <scope>NUCLEOTIDE SEQUENCE [LARGE SCALE GENOMIC DNA]</scope>
    <source>
        <strain evidence="8">C296001</strain>
    </source>
</reference>
<evidence type="ECO:0000256" key="2">
    <source>
        <dbReference type="ARBA" id="ARBA00023015"/>
    </source>
</evidence>
<feature type="DNA-binding region" description="H-T-H motif" evidence="5">
    <location>
        <begin position="30"/>
        <end position="49"/>
    </location>
</feature>
<dbReference type="PATRIC" id="fig|1631356.3.peg.3260"/>
<proteinExistence type="predicted"/>
<keyword evidence="3 5" id="KW-0238">DNA-binding</keyword>
<protein>
    <submittedName>
        <fullName evidence="7">Transcriptional regulator</fullName>
    </submittedName>
</protein>
<sequence length="198" mass="22230">MARVSADERRQLLVEAAIRVMLRDGVAQATTRAIVAEADMQLGMFHYCFRSKGELLEQVVEAITAHSLERVEEIGRGGGTVRDTLRSTMRAYWDHVLAHPDEHQLTYELTQYALRRPGLEDVARRQYEFYLQTLTRLLDEAGAAFGQEFSVPTSVIARYLITVLDGLTLNWLILRDDGDPEAVLDQAADHVSGLVSTV</sequence>
<keyword evidence="4" id="KW-0804">Transcription</keyword>
<dbReference type="SUPFAM" id="SSF46689">
    <property type="entry name" value="Homeodomain-like"/>
    <property type="match status" value="1"/>
</dbReference>
<organism evidence="7 8">
    <name type="scientific">Luteipulveratus halotolerans</name>
    <dbReference type="NCBI Taxonomy" id="1631356"/>
    <lineage>
        <taxon>Bacteria</taxon>
        <taxon>Bacillati</taxon>
        <taxon>Actinomycetota</taxon>
        <taxon>Actinomycetes</taxon>
        <taxon>Micrococcales</taxon>
        <taxon>Dermacoccaceae</taxon>
        <taxon>Luteipulveratus</taxon>
    </lineage>
</organism>
<name>A0A0L6CLG7_9MICO</name>
<dbReference type="PANTHER" id="PTHR30055">
    <property type="entry name" value="HTH-TYPE TRANSCRIPTIONAL REGULATOR RUTR"/>
    <property type="match status" value="1"/>
</dbReference>
<gene>
    <name evidence="7" type="ORF">VV01_16425</name>
</gene>